<dbReference type="InterPro" id="IPR002293">
    <property type="entry name" value="AA/rel_permease1"/>
</dbReference>
<sequence>MRTPMTTHPSDTSPPEERHGFIRTLGRIDVFFLGFGSMIGFGWIVLTGGWIQSAGTLGAVTAFLVGGVVMALVGLVYSELVSAMPKAGGEHHYLLRGMGPRAALLGSWGIVGGYVTVILFQSVAVPRSLTYLFPDLPRIELWTIAGADVHLTWALVGSATAALLTWLNVRGIRQAGLLQTSAVLFLVVVAVVLLTSSFFGGRPENVEPLFTGGGSGIIAVLVVVPFLFVGFDVIPQSAEEARVSPRRIGSLVVLSVVMAAVFYIVIVVTTSLAAPTASLGSMDLATADAMTHMLGHPFWGMFVVAGGLAGIVTTWNAFLIGVSRLLWAMARSGMIPRWFGVMHRRNGTPVNALLFVGALSMGAPFFGLAMLDWAVDSGGPSIVITYLMVSVVFLLLRRREPGMERPMRVGGRRPWVGVLVGVAAVVTTTAMLALYLPGMPASLSPEPWLMFVAWWALGLVFLVRIPGGVRPGPEAEEELSARVAERTRRRSGRP</sequence>
<keyword evidence="4 7" id="KW-1133">Transmembrane helix</keyword>
<comment type="caution">
    <text evidence="8">The sequence shown here is derived from an EMBL/GenBank/DDBJ whole genome shotgun (WGS) entry which is preliminary data.</text>
</comment>
<protein>
    <submittedName>
        <fullName evidence="8">Amino acid permease</fullName>
    </submittedName>
</protein>
<dbReference type="Pfam" id="PF13520">
    <property type="entry name" value="AA_permease_2"/>
    <property type="match status" value="1"/>
</dbReference>
<evidence type="ECO:0000313" key="8">
    <source>
        <dbReference type="EMBL" id="MYR35663.1"/>
    </source>
</evidence>
<accession>A0A7K2J0E5</accession>
<feature type="transmembrane region" description="Helical" evidence="7">
    <location>
        <begin position="102"/>
        <end position="124"/>
    </location>
</feature>
<dbReference type="AlphaFoldDB" id="A0A7K2J0E5"/>
<name>A0A7K2J0E5_9ACTN</name>
<evidence type="ECO:0000256" key="1">
    <source>
        <dbReference type="ARBA" id="ARBA00004651"/>
    </source>
</evidence>
<feature type="transmembrane region" description="Helical" evidence="7">
    <location>
        <begin position="144"/>
        <end position="169"/>
    </location>
</feature>
<feature type="transmembrane region" description="Helical" evidence="7">
    <location>
        <begin position="57"/>
        <end position="81"/>
    </location>
</feature>
<comment type="subcellular location">
    <subcellularLocation>
        <location evidence="1">Cell membrane</location>
        <topology evidence="1">Multi-pass membrane protein</topology>
    </subcellularLocation>
</comment>
<gene>
    <name evidence="8" type="ORF">GTW20_26220</name>
</gene>
<proteinExistence type="predicted"/>
<dbReference type="EMBL" id="WWHY01000001">
    <property type="protein sequence ID" value="MYR35663.1"/>
    <property type="molecule type" value="Genomic_DNA"/>
</dbReference>
<evidence type="ECO:0000313" key="9">
    <source>
        <dbReference type="Proteomes" id="UP000467124"/>
    </source>
</evidence>
<keyword evidence="2" id="KW-1003">Cell membrane</keyword>
<organism evidence="8 9">
    <name type="scientific">Nocardiopsis alba</name>
    <dbReference type="NCBI Taxonomy" id="53437"/>
    <lineage>
        <taxon>Bacteria</taxon>
        <taxon>Bacillati</taxon>
        <taxon>Actinomycetota</taxon>
        <taxon>Actinomycetes</taxon>
        <taxon>Streptosporangiales</taxon>
        <taxon>Nocardiopsidaceae</taxon>
        <taxon>Nocardiopsis</taxon>
    </lineage>
</organism>
<feature type="transmembrane region" description="Helical" evidence="7">
    <location>
        <begin position="298"/>
        <end position="327"/>
    </location>
</feature>
<evidence type="ECO:0000256" key="7">
    <source>
        <dbReference type="SAM" id="Phobius"/>
    </source>
</evidence>
<dbReference type="GO" id="GO:0005886">
    <property type="term" value="C:plasma membrane"/>
    <property type="evidence" value="ECO:0007669"/>
    <property type="project" value="UniProtKB-SubCell"/>
</dbReference>
<dbReference type="PANTHER" id="PTHR42770">
    <property type="entry name" value="AMINO ACID TRANSPORTER-RELATED"/>
    <property type="match status" value="1"/>
</dbReference>
<evidence type="ECO:0000256" key="5">
    <source>
        <dbReference type="ARBA" id="ARBA00023136"/>
    </source>
</evidence>
<feature type="transmembrane region" description="Helical" evidence="7">
    <location>
        <begin position="251"/>
        <end position="274"/>
    </location>
</feature>
<dbReference type="PIRSF" id="PIRSF006060">
    <property type="entry name" value="AA_transporter"/>
    <property type="match status" value="1"/>
</dbReference>
<feature type="transmembrane region" description="Helical" evidence="7">
    <location>
        <begin position="348"/>
        <end position="371"/>
    </location>
</feature>
<dbReference type="PANTHER" id="PTHR42770:SF7">
    <property type="entry name" value="MEMBRANE PROTEIN"/>
    <property type="match status" value="1"/>
</dbReference>
<dbReference type="Gene3D" id="1.20.1740.10">
    <property type="entry name" value="Amino acid/polyamine transporter I"/>
    <property type="match status" value="1"/>
</dbReference>
<feature type="transmembrane region" description="Helical" evidence="7">
    <location>
        <begin position="212"/>
        <end position="231"/>
    </location>
</feature>
<feature type="transmembrane region" description="Helical" evidence="7">
    <location>
        <begin position="181"/>
        <end position="200"/>
    </location>
</feature>
<keyword evidence="5 7" id="KW-0472">Membrane</keyword>
<evidence type="ECO:0000256" key="3">
    <source>
        <dbReference type="ARBA" id="ARBA00022692"/>
    </source>
</evidence>
<feature type="region of interest" description="Disordered" evidence="6">
    <location>
        <begin position="473"/>
        <end position="494"/>
    </location>
</feature>
<dbReference type="InterPro" id="IPR050367">
    <property type="entry name" value="APC_superfamily"/>
</dbReference>
<dbReference type="GO" id="GO:0022857">
    <property type="term" value="F:transmembrane transporter activity"/>
    <property type="evidence" value="ECO:0007669"/>
    <property type="project" value="InterPro"/>
</dbReference>
<reference evidence="8 9" key="1">
    <citation type="journal article" date="2019" name="Nat. Commun.">
        <title>The antimicrobial potential of Streptomyces from insect microbiomes.</title>
        <authorList>
            <person name="Chevrette M.G."/>
            <person name="Carlson C.M."/>
            <person name="Ortega H.E."/>
            <person name="Thomas C."/>
            <person name="Ananiev G.E."/>
            <person name="Barns K.J."/>
            <person name="Book A.J."/>
            <person name="Cagnazzo J."/>
            <person name="Carlos C."/>
            <person name="Flanigan W."/>
            <person name="Grubbs K.J."/>
            <person name="Horn H.A."/>
            <person name="Hoffmann F.M."/>
            <person name="Klassen J.L."/>
            <person name="Knack J.J."/>
            <person name="Lewin G.R."/>
            <person name="McDonald B.R."/>
            <person name="Muller L."/>
            <person name="Melo W.G.P."/>
            <person name="Pinto-Tomas A.A."/>
            <person name="Schmitz A."/>
            <person name="Wendt-Pienkowski E."/>
            <person name="Wildman S."/>
            <person name="Zhao M."/>
            <person name="Zhang F."/>
            <person name="Bugni T.S."/>
            <person name="Andes D.R."/>
            <person name="Pupo M.T."/>
            <person name="Currie C.R."/>
        </authorList>
    </citation>
    <scope>NUCLEOTIDE SEQUENCE [LARGE SCALE GENOMIC DNA]</scope>
    <source>
        <strain evidence="8 9">SID5840</strain>
    </source>
</reference>
<evidence type="ECO:0000256" key="6">
    <source>
        <dbReference type="SAM" id="MobiDB-lite"/>
    </source>
</evidence>
<dbReference type="Proteomes" id="UP000467124">
    <property type="component" value="Unassembled WGS sequence"/>
</dbReference>
<keyword evidence="3 7" id="KW-0812">Transmembrane</keyword>
<feature type="transmembrane region" description="Helical" evidence="7">
    <location>
        <begin position="30"/>
        <end position="51"/>
    </location>
</feature>
<evidence type="ECO:0000256" key="4">
    <source>
        <dbReference type="ARBA" id="ARBA00022989"/>
    </source>
</evidence>
<feature type="transmembrane region" description="Helical" evidence="7">
    <location>
        <begin position="448"/>
        <end position="465"/>
    </location>
</feature>
<feature type="transmembrane region" description="Helical" evidence="7">
    <location>
        <begin position="377"/>
        <end position="396"/>
    </location>
</feature>
<evidence type="ECO:0000256" key="2">
    <source>
        <dbReference type="ARBA" id="ARBA00022475"/>
    </source>
</evidence>
<feature type="transmembrane region" description="Helical" evidence="7">
    <location>
        <begin position="416"/>
        <end position="436"/>
    </location>
</feature>